<comment type="caution">
    <text evidence="1">The sequence shown here is derived from an EMBL/GenBank/DDBJ whole genome shotgun (WGS) entry which is preliminary data.</text>
</comment>
<protein>
    <submittedName>
        <fullName evidence="1">Uncharacterized protein</fullName>
    </submittedName>
</protein>
<accession>A0AAN7SW49</accession>
<organism evidence="1 2">
    <name type="scientific">Lithohypha guttulata</name>
    <dbReference type="NCBI Taxonomy" id="1690604"/>
    <lineage>
        <taxon>Eukaryota</taxon>
        <taxon>Fungi</taxon>
        <taxon>Dikarya</taxon>
        <taxon>Ascomycota</taxon>
        <taxon>Pezizomycotina</taxon>
        <taxon>Eurotiomycetes</taxon>
        <taxon>Chaetothyriomycetidae</taxon>
        <taxon>Chaetothyriales</taxon>
        <taxon>Trichomeriaceae</taxon>
        <taxon>Lithohypha</taxon>
    </lineage>
</organism>
<dbReference type="Proteomes" id="UP001309876">
    <property type="component" value="Unassembled WGS sequence"/>
</dbReference>
<proteinExistence type="predicted"/>
<dbReference type="AlphaFoldDB" id="A0AAN7SW49"/>
<gene>
    <name evidence="1" type="ORF">LTR05_007485</name>
</gene>
<keyword evidence="2" id="KW-1185">Reference proteome</keyword>
<evidence type="ECO:0000313" key="1">
    <source>
        <dbReference type="EMBL" id="KAK5082339.1"/>
    </source>
</evidence>
<evidence type="ECO:0000313" key="2">
    <source>
        <dbReference type="Proteomes" id="UP001309876"/>
    </source>
</evidence>
<name>A0AAN7SW49_9EURO</name>
<sequence length="96" mass="10439">MPVSHVENVRQNVTANVPPAEDVFILSAIGNDGRTVEDLTVTSRRLARYEELLGEIFTLVSPEVRSMINEARQQVGANGSSASGLKLMLQSGLWIS</sequence>
<dbReference type="EMBL" id="JAVRRJ010000008">
    <property type="protein sequence ID" value="KAK5082339.1"/>
    <property type="molecule type" value="Genomic_DNA"/>
</dbReference>
<reference evidence="1 2" key="1">
    <citation type="submission" date="2023-08" db="EMBL/GenBank/DDBJ databases">
        <title>Black Yeasts Isolated from many extreme environments.</title>
        <authorList>
            <person name="Coleine C."/>
            <person name="Stajich J.E."/>
            <person name="Selbmann L."/>
        </authorList>
    </citation>
    <scope>NUCLEOTIDE SEQUENCE [LARGE SCALE GENOMIC DNA]</scope>
    <source>
        <strain evidence="1 2">CCFEE 5910</strain>
    </source>
</reference>